<dbReference type="EMBL" id="ML208291">
    <property type="protein sequence ID" value="TFK71988.1"/>
    <property type="molecule type" value="Genomic_DNA"/>
</dbReference>
<evidence type="ECO:0000313" key="1">
    <source>
        <dbReference type="EMBL" id="TFK71988.1"/>
    </source>
</evidence>
<gene>
    <name evidence="1" type="ORF">BDN72DRAFT_957708</name>
</gene>
<accession>A0ACD3B1X8</accession>
<organism evidence="1 2">
    <name type="scientific">Pluteus cervinus</name>
    <dbReference type="NCBI Taxonomy" id="181527"/>
    <lineage>
        <taxon>Eukaryota</taxon>
        <taxon>Fungi</taxon>
        <taxon>Dikarya</taxon>
        <taxon>Basidiomycota</taxon>
        <taxon>Agaricomycotina</taxon>
        <taxon>Agaricomycetes</taxon>
        <taxon>Agaricomycetidae</taxon>
        <taxon>Agaricales</taxon>
        <taxon>Pluteineae</taxon>
        <taxon>Pluteaceae</taxon>
        <taxon>Pluteus</taxon>
    </lineage>
</organism>
<evidence type="ECO:0000313" key="2">
    <source>
        <dbReference type="Proteomes" id="UP000308600"/>
    </source>
</evidence>
<keyword evidence="2" id="KW-1185">Reference proteome</keyword>
<sequence length="557" mass="61920">MEKLADQRAQLDAEIRDLEARIISLRATRNTLAPINQFPVEILVKIFVAVLKGTAVVILPITRVSRHWRHIALSCAELWSDVDNSVVKGGYTASWLERSRALPLSIRISGDLAYHKPHLSLILAQSNRIARLRLDGHHPSPEDLGRVWASPDTSSLKELYLRNCKIPSRVFTSSASTLQFVLLQTCRFDFASAFTTSSCLTTLSIVLPADLIDANVFLKRLAWMPALKNLVLDRAVSKTDEDLTQVSMPNLQLDSLILRRMSIKTQNQFLEQQDLIRPKTSVVLSFLASPRVGLEEFIYTIRRAVSTGFRAVTSVDIVEVGDGSHQGYRVSVVYEASHEGPARGIGNVHLIINMPTEKIILDVLTSLDIDSASEHLRVVRVFQLNLGESQWTNRDLPPTIAEFIGNLTQVQHIHLRAPFPFTKAFLLACAQAHKDSGNDIGILETVTIKTSPPPLWESVVDTCGSKKPINTLVLEHSEPIVAFAAFAERVVLAGTKSHDQVHVEFPIQVSGLRFGIQSTSISSCRSRFNRPSERTIFDSSFTKFPCLPCISAPSQRT</sequence>
<dbReference type="Proteomes" id="UP000308600">
    <property type="component" value="Unassembled WGS sequence"/>
</dbReference>
<reference evidence="1 2" key="1">
    <citation type="journal article" date="2019" name="Nat. Ecol. Evol.">
        <title>Megaphylogeny resolves global patterns of mushroom evolution.</title>
        <authorList>
            <person name="Varga T."/>
            <person name="Krizsan K."/>
            <person name="Foldi C."/>
            <person name="Dima B."/>
            <person name="Sanchez-Garcia M."/>
            <person name="Sanchez-Ramirez S."/>
            <person name="Szollosi G.J."/>
            <person name="Szarkandi J.G."/>
            <person name="Papp V."/>
            <person name="Albert L."/>
            <person name="Andreopoulos W."/>
            <person name="Angelini C."/>
            <person name="Antonin V."/>
            <person name="Barry K.W."/>
            <person name="Bougher N.L."/>
            <person name="Buchanan P."/>
            <person name="Buyck B."/>
            <person name="Bense V."/>
            <person name="Catcheside P."/>
            <person name="Chovatia M."/>
            <person name="Cooper J."/>
            <person name="Damon W."/>
            <person name="Desjardin D."/>
            <person name="Finy P."/>
            <person name="Geml J."/>
            <person name="Haridas S."/>
            <person name="Hughes K."/>
            <person name="Justo A."/>
            <person name="Karasinski D."/>
            <person name="Kautmanova I."/>
            <person name="Kiss B."/>
            <person name="Kocsube S."/>
            <person name="Kotiranta H."/>
            <person name="LaButti K.M."/>
            <person name="Lechner B.E."/>
            <person name="Liimatainen K."/>
            <person name="Lipzen A."/>
            <person name="Lukacs Z."/>
            <person name="Mihaltcheva S."/>
            <person name="Morgado L.N."/>
            <person name="Niskanen T."/>
            <person name="Noordeloos M.E."/>
            <person name="Ohm R.A."/>
            <person name="Ortiz-Santana B."/>
            <person name="Ovrebo C."/>
            <person name="Racz N."/>
            <person name="Riley R."/>
            <person name="Savchenko A."/>
            <person name="Shiryaev A."/>
            <person name="Soop K."/>
            <person name="Spirin V."/>
            <person name="Szebenyi C."/>
            <person name="Tomsovsky M."/>
            <person name="Tulloss R.E."/>
            <person name="Uehling J."/>
            <person name="Grigoriev I.V."/>
            <person name="Vagvolgyi C."/>
            <person name="Papp T."/>
            <person name="Martin F.M."/>
            <person name="Miettinen O."/>
            <person name="Hibbett D.S."/>
            <person name="Nagy L.G."/>
        </authorList>
    </citation>
    <scope>NUCLEOTIDE SEQUENCE [LARGE SCALE GENOMIC DNA]</scope>
    <source>
        <strain evidence="1 2">NL-1719</strain>
    </source>
</reference>
<name>A0ACD3B1X8_9AGAR</name>
<protein>
    <submittedName>
        <fullName evidence="1">Uncharacterized protein</fullName>
    </submittedName>
</protein>
<proteinExistence type="predicted"/>